<sequence>MTIVQRMRASLTESMKARDATRTQFLRYWIAGLTLGTGEEMPDADAIKKMRGVLKEAKGGTTTFTPEELSLLQDWVPPAMTREQVSEALAPIAEQIRKAPKEGMAIGIAMKTLAGQPADSDDVRAVIAELRQSAEGA</sequence>
<dbReference type="GO" id="GO:0016884">
    <property type="term" value="F:carbon-nitrogen ligase activity, with glutamine as amido-N-donor"/>
    <property type="evidence" value="ECO:0007669"/>
    <property type="project" value="InterPro"/>
</dbReference>
<dbReference type="RefSeq" id="WP_406699331.1">
    <property type="nucleotide sequence ID" value="NZ_CP155447.1"/>
</dbReference>
<evidence type="ECO:0008006" key="2">
    <source>
        <dbReference type="Google" id="ProtNLM"/>
    </source>
</evidence>
<name>A0AAU7CPF4_9BACT</name>
<proteinExistence type="predicted"/>
<dbReference type="AlphaFoldDB" id="A0AAU7CPF4"/>
<dbReference type="EMBL" id="CP155447">
    <property type="protein sequence ID" value="XBH06481.1"/>
    <property type="molecule type" value="Genomic_DNA"/>
</dbReference>
<dbReference type="SUPFAM" id="SSF89095">
    <property type="entry name" value="GatB/YqeY motif"/>
    <property type="match status" value="1"/>
</dbReference>
<accession>A0AAU7CPF4</accession>
<gene>
    <name evidence="1" type="ORF">V5E97_10710</name>
</gene>
<evidence type="ECO:0000313" key="1">
    <source>
        <dbReference type="EMBL" id="XBH06481.1"/>
    </source>
</evidence>
<protein>
    <recommendedName>
        <fullName evidence="2">GatB/YqeY domain-containing protein</fullName>
    </recommendedName>
</protein>
<dbReference type="InterPro" id="IPR003789">
    <property type="entry name" value="Asn/Gln_tRNA_amidoTrase-B-like"/>
</dbReference>
<organism evidence="1">
    <name type="scientific">Singulisphaera sp. Ch08</name>
    <dbReference type="NCBI Taxonomy" id="3120278"/>
    <lineage>
        <taxon>Bacteria</taxon>
        <taxon>Pseudomonadati</taxon>
        <taxon>Planctomycetota</taxon>
        <taxon>Planctomycetia</taxon>
        <taxon>Isosphaerales</taxon>
        <taxon>Isosphaeraceae</taxon>
        <taxon>Singulisphaera</taxon>
    </lineage>
</organism>
<reference evidence="1" key="1">
    <citation type="submission" date="2024-05" db="EMBL/GenBank/DDBJ databases">
        <title>Planctomycetes of the genus Singulisphaera possess chitinolytic capabilities.</title>
        <authorList>
            <person name="Ivanova A."/>
        </authorList>
    </citation>
    <scope>NUCLEOTIDE SEQUENCE</scope>
    <source>
        <strain evidence="1">Ch08T</strain>
    </source>
</reference>